<keyword evidence="1" id="KW-0732">Signal</keyword>
<sequence>MKPIAIGTSVCSLSALALTLLFQGSAVGADATPGQPSVERITPHCGAADGPALANADTIAAGRFAKAVCPRPEILGTLKRIDTLAQRLMPQLQPAWRATLNAQQAAFAQTANNCPSDQAGLARCLADAIDQRLKDLEDLQAGIEDPAPPCTSADVSIVDAHAGDAGMSHQFSAWLFRYHGSSRCRISGYPAIAVSDVSGRPRPSLAVYSGNTYFAQMTGTPLPVTLSAANRSAWFGIETASACDPPSSLTVKVALPGSTTWLHTLSFPYANCAVTVTPVAAMSTLHAFLQ</sequence>
<feature type="signal peptide" evidence="1">
    <location>
        <begin position="1"/>
        <end position="28"/>
    </location>
</feature>
<protein>
    <recommendedName>
        <fullName evidence="4">PF07007 family protein</fullName>
    </recommendedName>
</protein>
<keyword evidence="3" id="KW-1185">Reference proteome</keyword>
<dbReference type="RefSeq" id="WP_123806833.1">
    <property type="nucleotide sequence ID" value="NZ_CABVPR010000015.1"/>
</dbReference>
<feature type="chain" id="PRO_5034858777" description="PF07007 family protein" evidence="1">
    <location>
        <begin position="29"/>
        <end position="290"/>
    </location>
</feature>
<accession>A0A892I611</accession>
<dbReference type="EMBL" id="CP069482">
    <property type="protein sequence ID" value="QRO77314.1"/>
    <property type="molecule type" value="Genomic_DNA"/>
</dbReference>
<evidence type="ECO:0008006" key="4">
    <source>
        <dbReference type="Google" id="ProtNLM"/>
    </source>
</evidence>
<dbReference type="Proteomes" id="UP000625568">
    <property type="component" value="Chromosome 1"/>
</dbReference>
<name>A0A892I611_9BURK</name>
<evidence type="ECO:0000256" key="1">
    <source>
        <dbReference type="SAM" id="SignalP"/>
    </source>
</evidence>
<organism evidence="2 3">
    <name type="scientific">Burkholderia dolosa</name>
    <dbReference type="NCBI Taxonomy" id="152500"/>
    <lineage>
        <taxon>Bacteria</taxon>
        <taxon>Pseudomonadati</taxon>
        <taxon>Pseudomonadota</taxon>
        <taxon>Betaproteobacteria</taxon>
        <taxon>Burkholderiales</taxon>
        <taxon>Burkholderiaceae</taxon>
        <taxon>Burkholderia</taxon>
        <taxon>Burkholderia cepacia complex</taxon>
    </lineage>
</organism>
<evidence type="ECO:0000313" key="3">
    <source>
        <dbReference type="Proteomes" id="UP000625568"/>
    </source>
</evidence>
<proteinExistence type="predicted"/>
<dbReference type="AlphaFoldDB" id="A0A892I611"/>
<reference evidence="2 3" key="1">
    <citation type="submission" date="2021-02" db="EMBL/GenBank/DDBJ databases">
        <title>FDA dAtabase for Regulatory Grade micrObial Sequences (FDA-ARGOS): Supporting development and validation of Infectious Disease Dx tests.</title>
        <authorList>
            <person name="Minogue T."/>
            <person name="Wolcott M."/>
            <person name="Wasieloski L."/>
            <person name="Aguilar W."/>
            <person name="Moore D."/>
            <person name="Jaissle J."/>
            <person name="Tallon L."/>
            <person name="Sadzewicz L."/>
            <person name="Zhao X."/>
            <person name="Boylan J."/>
            <person name="Ott S."/>
            <person name="Bowen H."/>
            <person name="Vavikolanu K."/>
            <person name="Mehta A."/>
            <person name="Aluvathingal J."/>
            <person name="Nadendla S."/>
            <person name="Yan Y."/>
            <person name="Sichtig H."/>
        </authorList>
    </citation>
    <scope>NUCLEOTIDE SEQUENCE [LARGE SCALE GENOMIC DNA]</scope>
    <source>
        <strain evidence="2 3">FDAARGOS_1272</strain>
    </source>
</reference>
<evidence type="ECO:0000313" key="2">
    <source>
        <dbReference type="EMBL" id="QRO77314.1"/>
    </source>
</evidence>
<gene>
    <name evidence="2" type="ORF">I6K02_15735</name>
</gene>
<dbReference type="GeneID" id="93128114"/>